<dbReference type="Proteomes" id="UP001153678">
    <property type="component" value="Unassembled WGS sequence"/>
</dbReference>
<dbReference type="SUPFAM" id="SSF52058">
    <property type="entry name" value="L domain-like"/>
    <property type="match status" value="1"/>
</dbReference>
<dbReference type="Gene3D" id="3.80.10.10">
    <property type="entry name" value="Ribonuclease Inhibitor"/>
    <property type="match status" value="2"/>
</dbReference>
<protein>
    <submittedName>
        <fullName evidence="2">15709_t:CDS:1</fullName>
    </submittedName>
</protein>
<evidence type="ECO:0000256" key="1">
    <source>
        <dbReference type="SAM" id="Coils"/>
    </source>
</evidence>
<reference evidence="2" key="1">
    <citation type="submission" date="2022-08" db="EMBL/GenBank/DDBJ databases">
        <authorList>
            <person name="Kallberg Y."/>
            <person name="Tangrot J."/>
            <person name="Rosling A."/>
        </authorList>
    </citation>
    <scope>NUCLEOTIDE SEQUENCE</scope>
    <source>
        <strain evidence="2">Wild A</strain>
    </source>
</reference>
<organism evidence="2 3">
    <name type="scientific">Funneliformis geosporum</name>
    <dbReference type="NCBI Taxonomy" id="1117311"/>
    <lineage>
        <taxon>Eukaryota</taxon>
        <taxon>Fungi</taxon>
        <taxon>Fungi incertae sedis</taxon>
        <taxon>Mucoromycota</taxon>
        <taxon>Glomeromycotina</taxon>
        <taxon>Glomeromycetes</taxon>
        <taxon>Glomerales</taxon>
        <taxon>Glomeraceae</taxon>
        <taxon>Funneliformis</taxon>
    </lineage>
</organism>
<evidence type="ECO:0000313" key="2">
    <source>
        <dbReference type="EMBL" id="CAI2180504.1"/>
    </source>
</evidence>
<keyword evidence="3" id="KW-1185">Reference proteome</keyword>
<gene>
    <name evidence="2" type="ORF">FWILDA_LOCUS9615</name>
</gene>
<keyword evidence="1" id="KW-0175">Coiled coil</keyword>
<feature type="coiled-coil region" evidence="1">
    <location>
        <begin position="394"/>
        <end position="573"/>
    </location>
</feature>
<dbReference type="OrthoDB" id="2404189at2759"/>
<dbReference type="InterPro" id="IPR032675">
    <property type="entry name" value="LRR_dom_sf"/>
</dbReference>
<name>A0A9W4SSZ9_9GLOM</name>
<proteinExistence type="predicted"/>
<dbReference type="EMBL" id="CAMKVN010002302">
    <property type="protein sequence ID" value="CAI2180504.1"/>
    <property type="molecule type" value="Genomic_DNA"/>
</dbReference>
<evidence type="ECO:0000313" key="3">
    <source>
        <dbReference type="Proteomes" id="UP001153678"/>
    </source>
</evidence>
<comment type="caution">
    <text evidence="2">The sequence shown here is derived from an EMBL/GenBank/DDBJ whole genome shotgun (WGS) entry which is preliminary data.</text>
</comment>
<accession>A0A9W4SSZ9</accession>
<dbReference type="AlphaFoldDB" id="A0A9W4SSZ9"/>
<feature type="coiled-coil region" evidence="1">
    <location>
        <begin position="205"/>
        <end position="358"/>
    </location>
</feature>
<sequence>MTTNAQVWLEKNCHRDIIRLDRLDISKNKLKGSLRFDGFNKLKELDCSNNDLTSLDVSNCKNLVSLTANNNRIDKIFLPRNDKGLEYLNLLNNNFPDQDLNCFNRLVNLKHLFIGNTDTDSEESLYNRFHGSLEPLKTLTNLESLSINNTDIDSGLEYLPDSVKIFRCSAKERKVKKICENLRIFAIEDNDVFAGRYNLKAWKENWILTTKLEKEKDQLEELTKKLCEYEDLNIQQTELEKKREDLLNKQEELKSKKNQLEQDIENFQQNVEVLNAKIKQTELIYQQKKLELDEKMEELNSFTEKQLMEKETLQKEANDLKEDLARKRKVKENLDKKLEKNTVELKNMEDEIANLLCQLSGVSSSMKDIKMEKEKLSNLKYKLNKKKYEEKSSTADLRKKMDNLKIQISLKTNELQKQLMESNQIKVKLDEVRKSVKTLEEEKTFLKKVLERYVENMQYSKDQLIDLETKLKEKEVLINELQQKNQQQIDYLEIKLNEKEILINKLQQNNEQQIDDLETQLNDKEILIQKLQQENQQQKIDLEIQLKENETLISKIQQEYKQQSIDINDIQQTNQQRLGEIHGLFYKIQTKENELNKLVNDIISKSELGRKGKDLLKKLLEDQNKFIRFNDSYYYEELEKTKKKISDDLIAEDIQNLPSLLKIQEEIIRLKLQFESITVI</sequence>